<name>A0A7Y0L9H0_9FIRM</name>
<dbReference type="EMBL" id="JABBVZ010000107">
    <property type="protein sequence ID" value="NMP24399.1"/>
    <property type="molecule type" value="Genomic_DNA"/>
</dbReference>
<comment type="caution">
    <text evidence="2">The sequence shown here is derived from an EMBL/GenBank/DDBJ whole genome shotgun (WGS) entry which is preliminary data.</text>
</comment>
<protein>
    <submittedName>
        <fullName evidence="2">Transposase family protein</fullName>
    </submittedName>
</protein>
<evidence type="ECO:0000313" key="2">
    <source>
        <dbReference type="EMBL" id="NMP24399.1"/>
    </source>
</evidence>
<sequence>MDAPLYGFGRKQQLFMDLPMHGRRVRLVIDCQRYRCRACGATFREPLPDINEKHMCTERMAAYVSEQASRRNWASAKAPFGTSLRITSRRWRRIANKRASYRWHF</sequence>
<reference evidence="2 3" key="1">
    <citation type="submission" date="2020-04" db="EMBL/GenBank/DDBJ databases">
        <authorList>
            <person name="Zhang R."/>
            <person name="Schippers A."/>
        </authorList>
    </citation>
    <scope>NUCLEOTIDE SEQUENCE [LARGE SCALE GENOMIC DNA]</scope>
    <source>
        <strain evidence="2 3">DSM 109850</strain>
    </source>
</reference>
<feature type="domain" description="Transposase IS204/IS1001/IS1096/IS1165 zinc-finger" evidence="1">
    <location>
        <begin position="4"/>
        <end position="39"/>
    </location>
</feature>
<dbReference type="InterPro" id="IPR029261">
    <property type="entry name" value="Transposase_Znf"/>
</dbReference>
<dbReference type="Proteomes" id="UP000533476">
    <property type="component" value="Unassembled WGS sequence"/>
</dbReference>
<gene>
    <name evidence="2" type="ORF">HIJ39_18925</name>
</gene>
<proteinExistence type="predicted"/>
<organism evidence="2 3">
    <name type="scientific">Sulfobacillus harzensis</name>
    <dbReference type="NCBI Taxonomy" id="2729629"/>
    <lineage>
        <taxon>Bacteria</taxon>
        <taxon>Bacillati</taxon>
        <taxon>Bacillota</taxon>
        <taxon>Clostridia</taxon>
        <taxon>Eubacteriales</taxon>
        <taxon>Clostridiales Family XVII. Incertae Sedis</taxon>
        <taxon>Sulfobacillus</taxon>
    </lineage>
</organism>
<dbReference type="AlphaFoldDB" id="A0A7Y0L9H0"/>
<evidence type="ECO:0000259" key="1">
    <source>
        <dbReference type="Pfam" id="PF14690"/>
    </source>
</evidence>
<evidence type="ECO:0000313" key="3">
    <source>
        <dbReference type="Proteomes" id="UP000533476"/>
    </source>
</evidence>
<dbReference type="Pfam" id="PF14690">
    <property type="entry name" value="Zn_ribbon_ISL3"/>
    <property type="match status" value="1"/>
</dbReference>
<accession>A0A7Y0L9H0</accession>
<keyword evidence="3" id="KW-1185">Reference proteome</keyword>